<keyword evidence="3" id="KW-1185">Reference proteome</keyword>
<dbReference type="Pfam" id="PF20056">
    <property type="entry name" value="DUF6455"/>
    <property type="match status" value="1"/>
</dbReference>
<evidence type="ECO:0000313" key="3">
    <source>
        <dbReference type="Proteomes" id="UP001589683"/>
    </source>
</evidence>
<dbReference type="RefSeq" id="WP_213888840.1">
    <property type="nucleotide sequence ID" value="NZ_JAGFNU010000005.1"/>
</dbReference>
<gene>
    <name evidence="2" type="ORF">ACFFUT_06125</name>
</gene>
<accession>A0ABV5JD23</accession>
<organism evidence="2 3">
    <name type="scientific">Pseudohalocynthiibacter aestuariivivens</name>
    <dbReference type="NCBI Taxonomy" id="1591409"/>
    <lineage>
        <taxon>Bacteria</taxon>
        <taxon>Pseudomonadati</taxon>
        <taxon>Pseudomonadota</taxon>
        <taxon>Alphaproteobacteria</taxon>
        <taxon>Rhodobacterales</taxon>
        <taxon>Paracoccaceae</taxon>
        <taxon>Pseudohalocynthiibacter</taxon>
    </lineage>
</organism>
<proteinExistence type="predicted"/>
<dbReference type="InterPro" id="IPR045601">
    <property type="entry name" value="DUF6455"/>
</dbReference>
<feature type="domain" description="DUF6455" evidence="1">
    <location>
        <begin position="1"/>
        <end position="84"/>
    </location>
</feature>
<evidence type="ECO:0000313" key="2">
    <source>
        <dbReference type="EMBL" id="MFB9231362.1"/>
    </source>
</evidence>
<comment type="caution">
    <text evidence="2">The sequence shown here is derived from an EMBL/GenBank/DDBJ whole genome shotgun (WGS) entry which is preliminary data.</text>
</comment>
<evidence type="ECO:0000259" key="1">
    <source>
        <dbReference type="Pfam" id="PF20056"/>
    </source>
</evidence>
<reference evidence="2 3" key="1">
    <citation type="submission" date="2024-09" db="EMBL/GenBank/DDBJ databases">
        <authorList>
            <person name="Sun Q."/>
            <person name="Mori K."/>
        </authorList>
    </citation>
    <scope>NUCLEOTIDE SEQUENCE [LARGE SCALE GENOMIC DNA]</scope>
    <source>
        <strain evidence="2 3">CECT 8726</strain>
    </source>
</reference>
<dbReference type="EMBL" id="JBHMEA010000016">
    <property type="protein sequence ID" value="MFB9231362.1"/>
    <property type="molecule type" value="Genomic_DNA"/>
</dbReference>
<sequence length="86" mass="9806">MSIFSKYDRHAGLAGRMADTLGVDIDEKLQRGELRPEDLRNTVQRCMACDDPADCEQWLEAHKDGADETPSYCRNKALFEELSKKD</sequence>
<name>A0ABV5JD23_9RHOB</name>
<dbReference type="Proteomes" id="UP001589683">
    <property type="component" value="Unassembled WGS sequence"/>
</dbReference>
<protein>
    <submittedName>
        <fullName evidence="2">DUF6455 family protein</fullName>
    </submittedName>
</protein>